<dbReference type="EMBL" id="AACGFG010000006">
    <property type="protein sequence ID" value="EAK4358344.1"/>
    <property type="molecule type" value="Genomic_DNA"/>
</dbReference>
<dbReference type="Proteomes" id="UP000365807">
    <property type="component" value="Unassembled WGS sequence"/>
</dbReference>
<sequence>MIAIKPKIHLVVDPTSKIWHSYAGKTLNEVKAYYDNPFRATSGTSASGFLNIVIEEPRILPSNDLENEKEQLLNEFPEFRALIQNNLNITKEKLLKLKNQQRITHNYQDHQKQDLQKEFTQNFFKTDLKA</sequence>
<feature type="coiled-coil region" evidence="1">
    <location>
        <begin position="62"/>
        <end position="100"/>
    </location>
</feature>
<accession>A0A5T0J6Q6</accession>
<dbReference type="EMBL" id="AACCAN010000004">
    <property type="protein sequence ID" value="EAJ9571308.1"/>
    <property type="molecule type" value="Genomic_DNA"/>
</dbReference>
<evidence type="ECO:0000313" key="3">
    <source>
        <dbReference type="EMBL" id="EAK4358344.1"/>
    </source>
</evidence>
<reference evidence="2" key="1">
    <citation type="submission" date="2019-04" db="EMBL/GenBank/DDBJ databases">
        <authorList>
            <consortium name="NARMS: The National Antimicrobial Resistance Monitoring System"/>
        </authorList>
    </citation>
    <scope>NUCLEOTIDE SEQUENCE</scope>
    <source>
        <strain evidence="3 4">FSIS11807978</strain>
        <strain evidence="2">FSIS11918609</strain>
    </source>
</reference>
<name>A0A5T0J6Q6_CAMCO</name>
<evidence type="ECO:0000256" key="1">
    <source>
        <dbReference type="SAM" id="Coils"/>
    </source>
</evidence>
<protein>
    <submittedName>
        <fullName evidence="2">Uncharacterized protein</fullName>
    </submittedName>
</protein>
<organism evidence="2">
    <name type="scientific">Campylobacter coli</name>
    <dbReference type="NCBI Taxonomy" id="195"/>
    <lineage>
        <taxon>Bacteria</taxon>
        <taxon>Pseudomonadati</taxon>
        <taxon>Campylobacterota</taxon>
        <taxon>Epsilonproteobacteria</taxon>
        <taxon>Campylobacterales</taxon>
        <taxon>Campylobacteraceae</taxon>
        <taxon>Campylobacter</taxon>
    </lineage>
</organism>
<comment type="caution">
    <text evidence="2">The sequence shown here is derived from an EMBL/GenBank/DDBJ whole genome shotgun (WGS) entry which is preliminary data.</text>
</comment>
<keyword evidence="1" id="KW-0175">Coiled coil</keyword>
<evidence type="ECO:0000313" key="2">
    <source>
        <dbReference type="EMBL" id="EAJ9571308.1"/>
    </source>
</evidence>
<gene>
    <name evidence="3" type="ORF">C6T04_05370</name>
    <name evidence="2" type="ORF">E5B80_02630</name>
</gene>
<dbReference type="AlphaFoldDB" id="A0A5T0J6Q6"/>
<evidence type="ECO:0000313" key="4">
    <source>
        <dbReference type="Proteomes" id="UP000365807"/>
    </source>
</evidence>
<proteinExistence type="predicted"/>